<dbReference type="Proteomes" id="UP000076967">
    <property type="component" value="Unassembled WGS sequence"/>
</dbReference>
<evidence type="ECO:0000256" key="2">
    <source>
        <dbReference type="SAM" id="Phobius"/>
    </source>
</evidence>
<keyword evidence="2" id="KW-0812">Transmembrane</keyword>
<dbReference type="Gene3D" id="3.30.1490.300">
    <property type="match status" value="1"/>
</dbReference>
<accession>A0A168L722</accession>
<sequence>MFGLGQQWIGIAIEQTGIRYVRLNKKKTWEIDKKCYLPLELGMIVENQIADGEALQNLLKAWVKQENIKGGKISLSIPPSQMIIRRMSIPSTNPKQVKELVKLEVETGLHLPFENPVYDYVTTELDVENTHLLVFAAPRKLIEDYVAVLEYAGLKVSSVEISATSIARTLAVTQGEIFEETMLLHLEKSLLDVYMFRSGHPVFMRSINLYDLHRRDPVNLNEDDELSSDHDIGVEDQLSPEQIVEITAEISRMLNFYQYSLHDGSTRITDLVITGSTERRIQLLDELSSMMTEQNVRVITFEQSEAIKYDPEMNDYRNALGTALKNNGHFAIDLLPREDREAQVFPYVAMGLSVLWIVGSIAIGVTYVGNQGQISTQTSRIEALNNQTTMLEQELTALQANGTQGKNTKTVIDELMKTRIDAVDVLDELDGQLPEGGVIRDIMYTQHSEIVLTINFVNMDDAAAYLVELRKMSFSISSMLEKLTLESTIPHSDGLTSEGSEATSIRMYSAIFRVDMNQPKVVPIVQTEQEGGDVIDGTNK</sequence>
<dbReference type="Gene3D" id="3.30.420.40">
    <property type="match status" value="2"/>
</dbReference>
<dbReference type="SUPFAM" id="SSF53067">
    <property type="entry name" value="Actin-like ATPase domain"/>
    <property type="match status" value="1"/>
</dbReference>
<dbReference type="InterPro" id="IPR005883">
    <property type="entry name" value="PilM"/>
</dbReference>
<name>A0A168L722_9BACL</name>
<dbReference type="PANTHER" id="PTHR32432">
    <property type="entry name" value="CELL DIVISION PROTEIN FTSA-RELATED"/>
    <property type="match status" value="1"/>
</dbReference>
<reference evidence="3 4" key="1">
    <citation type="submission" date="2016-03" db="EMBL/GenBank/DDBJ databases">
        <title>Draft genome sequence of Paenibacillus glacialis DSM 22343.</title>
        <authorList>
            <person name="Shin S.-K."/>
            <person name="Yi H."/>
        </authorList>
    </citation>
    <scope>NUCLEOTIDE SEQUENCE [LARGE SCALE GENOMIC DNA]</scope>
    <source>
        <strain evidence="3 4">DSM 22343</strain>
    </source>
</reference>
<dbReference type="STRING" id="494026.PGLA_10950"/>
<proteinExistence type="predicted"/>
<gene>
    <name evidence="3" type="ORF">PGLA_10950</name>
</gene>
<feature type="coiled-coil region" evidence="1">
    <location>
        <begin position="374"/>
        <end position="401"/>
    </location>
</feature>
<dbReference type="PANTHER" id="PTHR32432:SF3">
    <property type="entry name" value="ETHANOLAMINE UTILIZATION PROTEIN EUTJ"/>
    <property type="match status" value="1"/>
</dbReference>
<dbReference type="EMBL" id="LVJH01000017">
    <property type="protein sequence ID" value="OAB42965.1"/>
    <property type="molecule type" value="Genomic_DNA"/>
</dbReference>
<keyword evidence="2" id="KW-0472">Membrane</keyword>
<feature type="transmembrane region" description="Helical" evidence="2">
    <location>
        <begin position="344"/>
        <end position="368"/>
    </location>
</feature>
<keyword evidence="1" id="KW-0175">Coiled coil</keyword>
<protein>
    <recommendedName>
        <fullName evidence="5">Fimbrial assembly protein</fullName>
    </recommendedName>
</protein>
<organism evidence="3 4">
    <name type="scientific">Paenibacillus glacialis</name>
    <dbReference type="NCBI Taxonomy" id="494026"/>
    <lineage>
        <taxon>Bacteria</taxon>
        <taxon>Bacillati</taxon>
        <taxon>Bacillota</taxon>
        <taxon>Bacilli</taxon>
        <taxon>Bacillales</taxon>
        <taxon>Paenibacillaceae</taxon>
        <taxon>Paenibacillus</taxon>
    </lineage>
</organism>
<evidence type="ECO:0008006" key="5">
    <source>
        <dbReference type="Google" id="ProtNLM"/>
    </source>
</evidence>
<evidence type="ECO:0000256" key="1">
    <source>
        <dbReference type="SAM" id="Coils"/>
    </source>
</evidence>
<dbReference type="RefSeq" id="WP_068532458.1">
    <property type="nucleotide sequence ID" value="NZ_LVJH01000017.1"/>
</dbReference>
<evidence type="ECO:0000313" key="3">
    <source>
        <dbReference type="EMBL" id="OAB42965.1"/>
    </source>
</evidence>
<comment type="caution">
    <text evidence="3">The sequence shown here is derived from an EMBL/GenBank/DDBJ whole genome shotgun (WGS) entry which is preliminary data.</text>
</comment>
<evidence type="ECO:0000313" key="4">
    <source>
        <dbReference type="Proteomes" id="UP000076967"/>
    </source>
</evidence>
<keyword evidence="2" id="KW-1133">Transmembrane helix</keyword>
<dbReference type="InterPro" id="IPR043129">
    <property type="entry name" value="ATPase_NBD"/>
</dbReference>
<keyword evidence="4" id="KW-1185">Reference proteome</keyword>
<dbReference type="AlphaFoldDB" id="A0A168L722"/>
<dbReference type="OrthoDB" id="2690797at2"/>
<dbReference type="Pfam" id="PF11104">
    <property type="entry name" value="PilM_2"/>
    <property type="match status" value="1"/>
</dbReference>
<dbReference type="InterPro" id="IPR050696">
    <property type="entry name" value="FtsA/MreB"/>
</dbReference>